<dbReference type="Proteomes" id="UP000231503">
    <property type="component" value="Unassembled WGS sequence"/>
</dbReference>
<sequence length="81" mass="9336">MATKKDKWLQLIEFLVIGIVMGVLEDVIAIMLATDVSFSWRIVFVAFFVALPFAFFSELIVDHPRFWEIFGKGEKKALNIK</sequence>
<keyword evidence="1" id="KW-0472">Membrane</keyword>
<evidence type="ECO:0000313" key="2">
    <source>
        <dbReference type="EMBL" id="PIR69313.1"/>
    </source>
</evidence>
<reference evidence="3" key="1">
    <citation type="submission" date="2017-09" db="EMBL/GenBank/DDBJ databases">
        <title>Depth-based differentiation of microbial function through sediment-hosted aquifers and enrichment of novel symbionts in the deep terrestrial subsurface.</title>
        <authorList>
            <person name="Probst A.J."/>
            <person name="Ladd B."/>
            <person name="Jarett J.K."/>
            <person name="Geller-Mcgrath D.E."/>
            <person name="Sieber C.M.K."/>
            <person name="Emerson J.B."/>
            <person name="Anantharaman K."/>
            <person name="Thomas B.C."/>
            <person name="Malmstrom R."/>
            <person name="Stieglmeier M."/>
            <person name="Klingl A."/>
            <person name="Woyke T."/>
            <person name="Ryan C.M."/>
            <person name="Banfield J.F."/>
        </authorList>
    </citation>
    <scope>NUCLEOTIDE SEQUENCE [LARGE SCALE GENOMIC DNA]</scope>
</reference>
<evidence type="ECO:0000256" key="1">
    <source>
        <dbReference type="SAM" id="Phobius"/>
    </source>
</evidence>
<feature type="transmembrane region" description="Helical" evidence="1">
    <location>
        <begin position="12"/>
        <end position="32"/>
    </location>
</feature>
<dbReference type="AlphaFoldDB" id="A0A2H0TCN9"/>
<feature type="transmembrane region" description="Helical" evidence="1">
    <location>
        <begin position="38"/>
        <end position="61"/>
    </location>
</feature>
<keyword evidence="1" id="KW-1133">Transmembrane helix</keyword>
<keyword evidence="1" id="KW-0812">Transmembrane</keyword>
<evidence type="ECO:0000313" key="3">
    <source>
        <dbReference type="Proteomes" id="UP000231503"/>
    </source>
</evidence>
<protein>
    <submittedName>
        <fullName evidence="2">Uncharacterized protein</fullName>
    </submittedName>
</protein>
<dbReference type="EMBL" id="PFCO01000009">
    <property type="protein sequence ID" value="PIR69313.1"/>
    <property type="molecule type" value="Genomic_DNA"/>
</dbReference>
<gene>
    <name evidence="2" type="ORF">COU47_04465</name>
</gene>
<comment type="caution">
    <text evidence="2">The sequence shown here is derived from an EMBL/GenBank/DDBJ whole genome shotgun (WGS) entry which is preliminary data.</text>
</comment>
<accession>A0A2H0TCN9</accession>
<proteinExistence type="predicted"/>
<organism evidence="2 3">
    <name type="scientific">Candidatus Niyogibacteria bacterium CG10_big_fil_rev_8_21_14_0_10_46_36</name>
    <dbReference type="NCBI Taxonomy" id="1974726"/>
    <lineage>
        <taxon>Bacteria</taxon>
        <taxon>Candidatus Niyogiibacteriota</taxon>
    </lineage>
</organism>
<name>A0A2H0TCN9_9BACT</name>